<keyword evidence="3 12" id="KW-1003">Cell membrane</keyword>
<evidence type="ECO:0000256" key="10">
    <source>
        <dbReference type="ARBA" id="ARBA00060856"/>
    </source>
</evidence>
<dbReference type="Proteomes" id="UP000199476">
    <property type="component" value="Unassembled WGS sequence"/>
</dbReference>
<feature type="transmembrane region" description="Helical" evidence="12">
    <location>
        <begin position="238"/>
        <end position="256"/>
    </location>
</feature>
<dbReference type="GO" id="GO:0005886">
    <property type="term" value="C:plasma membrane"/>
    <property type="evidence" value="ECO:0007669"/>
    <property type="project" value="UniProtKB-SubCell"/>
</dbReference>
<dbReference type="Pfam" id="PF02355">
    <property type="entry name" value="SecD_SecF_C"/>
    <property type="match status" value="1"/>
</dbReference>
<feature type="transmembrane region" description="Helical" evidence="12">
    <location>
        <begin position="263"/>
        <end position="287"/>
    </location>
</feature>
<organism evidence="14 15">
    <name type="scientific">Halarsenatibacter silvermanii</name>
    <dbReference type="NCBI Taxonomy" id="321763"/>
    <lineage>
        <taxon>Bacteria</taxon>
        <taxon>Bacillati</taxon>
        <taxon>Bacillota</taxon>
        <taxon>Clostridia</taxon>
        <taxon>Halanaerobiales</taxon>
        <taxon>Halarsenatibacteraceae</taxon>
        <taxon>Halarsenatibacter</taxon>
    </lineage>
</organism>
<dbReference type="GO" id="GO:0006605">
    <property type="term" value="P:protein targeting"/>
    <property type="evidence" value="ECO:0007669"/>
    <property type="project" value="UniProtKB-UniRule"/>
</dbReference>
<comment type="subcellular location">
    <subcellularLocation>
        <location evidence="1 12">Cell membrane</location>
        <topology evidence="1 12">Multi-pass membrane protein</topology>
    </subcellularLocation>
</comment>
<evidence type="ECO:0000256" key="3">
    <source>
        <dbReference type="ARBA" id="ARBA00022475"/>
    </source>
</evidence>
<keyword evidence="15" id="KW-1185">Reference proteome</keyword>
<dbReference type="InterPro" id="IPR022813">
    <property type="entry name" value="SecD/SecF_arch_bac"/>
</dbReference>
<evidence type="ECO:0000256" key="8">
    <source>
        <dbReference type="ARBA" id="ARBA00023136"/>
    </source>
</evidence>
<dbReference type="OrthoDB" id="9805019at2"/>
<dbReference type="InterPro" id="IPR022646">
    <property type="entry name" value="SecD/SecF_CS"/>
</dbReference>
<protein>
    <recommendedName>
        <fullName evidence="12">Protein-export membrane protein SecF</fullName>
    </recommendedName>
</protein>
<name>A0A1G9JRV7_9FIRM</name>
<dbReference type="Pfam" id="PF07549">
    <property type="entry name" value="Sec_GG"/>
    <property type="match status" value="1"/>
</dbReference>
<comment type="similarity">
    <text evidence="12">Belongs to the SecD/SecF family. SecF subfamily.</text>
</comment>
<dbReference type="NCBIfam" id="TIGR00916">
    <property type="entry name" value="2A0604s01"/>
    <property type="match status" value="1"/>
</dbReference>
<dbReference type="EMBL" id="FNGO01000004">
    <property type="protein sequence ID" value="SDL40161.1"/>
    <property type="molecule type" value="Genomic_DNA"/>
</dbReference>
<sequence>MYNFSENLDLMGKRKIWFVISAIIIAASLLFLLVNGLNLGLDFAGGTILEYSFEENVTNEEVREALAPLEMNIAEEAAMQDVTEEEFQGVMIRTGELSPEEITSVNEAIEQEFAGTEVLRTEMVGPTIGQELRTQALLALLVAAVGIVAYISFRFEFKFAVVSLATLTHDVILTVGVFALLQREINTAFIAALLTIVGYSLNDTIVIFDRIRENMKLYRRDSFIKQANRAVVETLPRSINTSMTTLVAILAIYLFGGAAIQTFMLALFIGMAAGTYSSIFVASPLLVSWDLKSSSKSASTGKA</sequence>
<dbReference type="PANTHER" id="PTHR30081:SF8">
    <property type="entry name" value="PROTEIN TRANSLOCASE SUBUNIT SECF"/>
    <property type="match status" value="1"/>
</dbReference>
<dbReference type="RefSeq" id="WP_089758532.1">
    <property type="nucleotide sequence ID" value="NZ_FNGO01000004.1"/>
</dbReference>
<keyword evidence="5 12" id="KW-0653">Protein transport</keyword>
<evidence type="ECO:0000313" key="15">
    <source>
        <dbReference type="Proteomes" id="UP000199476"/>
    </source>
</evidence>
<feature type="transmembrane region" description="Helical" evidence="12">
    <location>
        <begin position="136"/>
        <end position="153"/>
    </location>
</feature>
<dbReference type="PRINTS" id="PR01755">
    <property type="entry name" value="SECFTRNLCASE"/>
</dbReference>
<dbReference type="InterPro" id="IPR055344">
    <property type="entry name" value="SecD_SecF_C_bact"/>
</dbReference>
<evidence type="ECO:0000256" key="7">
    <source>
        <dbReference type="ARBA" id="ARBA00023010"/>
    </source>
</evidence>
<reference evidence="14 15" key="1">
    <citation type="submission" date="2016-10" db="EMBL/GenBank/DDBJ databases">
        <authorList>
            <person name="de Groot N.N."/>
        </authorList>
    </citation>
    <scope>NUCLEOTIDE SEQUENCE [LARGE SCALE GENOMIC DNA]</scope>
    <source>
        <strain evidence="14 15">SLAS-1</strain>
    </source>
</reference>
<dbReference type="GO" id="GO:0015450">
    <property type="term" value="F:protein-transporting ATPase activity"/>
    <property type="evidence" value="ECO:0007669"/>
    <property type="project" value="InterPro"/>
</dbReference>
<evidence type="ECO:0000259" key="13">
    <source>
        <dbReference type="Pfam" id="PF02355"/>
    </source>
</evidence>
<dbReference type="GO" id="GO:0065002">
    <property type="term" value="P:intracellular protein transmembrane transport"/>
    <property type="evidence" value="ECO:0007669"/>
    <property type="project" value="UniProtKB-UniRule"/>
</dbReference>
<proteinExistence type="inferred from homology"/>
<evidence type="ECO:0000256" key="1">
    <source>
        <dbReference type="ARBA" id="ARBA00004651"/>
    </source>
</evidence>
<keyword evidence="7 12" id="KW-0811">Translocation</keyword>
<comment type="subunit">
    <text evidence="12">Forms a complex with SecD. Part of the essential Sec protein translocation apparatus which comprises SecA, SecYEG and auxiliary proteins SecDF. Other proteins may also be involved.</text>
</comment>
<keyword evidence="2 12" id="KW-0813">Transport</keyword>
<dbReference type="InterPro" id="IPR048634">
    <property type="entry name" value="SecD_SecF_C"/>
</dbReference>
<dbReference type="NCBIfam" id="TIGR00966">
    <property type="entry name" value="transloc_SecF"/>
    <property type="match status" value="1"/>
</dbReference>
<dbReference type="InterPro" id="IPR005665">
    <property type="entry name" value="SecF_bac"/>
</dbReference>
<keyword evidence="6 12" id="KW-1133">Transmembrane helix</keyword>
<keyword evidence="4 12" id="KW-0812">Transmembrane</keyword>
<dbReference type="AlphaFoldDB" id="A0A1G9JRV7"/>
<keyword evidence="8 12" id="KW-0472">Membrane</keyword>
<evidence type="ECO:0000256" key="9">
    <source>
        <dbReference type="ARBA" id="ARBA00059018"/>
    </source>
</evidence>
<feature type="transmembrane region" description="Helical" evidence="12">
    <location>
        <begin position="188"/>
        <end position="208"/>
    </location>
</feature>
<evidence type="ECO:0000256" key="6">
    <source>
        <dbReference type="ARBA" id="ARBA00022989"/>
    </source>
</evidence>
<comment type="similarity">
    <text evidence="10">In the C-terminal section; belongs to the SecD/SecF family. SecF subfamily.</text>
</comment>
<dbReference type="Gene3D" id="1.20.1640.10">
    <property type="entry name" value="Multidrug efflux transporter AcrB transmembrane domain"/>
    <property type="match status" value="1"/>
</dbReference>
<dbReference type="FunFam" id="1.20.1640.10:FF:000024">
    <property type="entry name" value="Multifunctional fusion protein"/>
    <property type="match status" value="1"/>
</dbReference>
<feature type="transmembrane region" description="Helical" evidence="12">
    <location>
        <begin position="159"/>
        <end position="181"/>
    </location>
</feature>
<dbReference type="InterPro" id="IPR022645">
    <property type="entry name" value="SecD/SecF_bac"/>
</dbReference>
<comment type="similarity">
    <text evidence="11">In the N-terminal section; belongs to the SecD/SecF family. SecD subfamily.</text>
</comment>
<evidence type="ECO:0000256" key="4">
    <source>
        <dbReference type="ARBA" id="ARBA00022692"/>
    </source>
</evidence>
<dbReference type="STRING" id="321763.SAMN04488692_10472"/>
<evidence type="ECO:0000256" key="11">
    <source>
        <dbReference type="ARBA" id="ARBA00061053"/>
    </source>
</evidence>
<feature type="transmembrane region" description="Helical" evidence="12">
    <location>
        <begin position="16"/>
        <end position="34"/>
    </location>
</feature>
<evidence type="ECO:0000313" key="14">
    <source>
        <dbReference type="EMBL" id="SDL40161.1"/>
    </source>
</evidence>
<evidence type="ECO:0000256" key="5">
    <source>
        <dbReference type="ARBA" id="ARBA00022927"/>
    </source>
</evidence>
<dbReference type="SUPFAM" id="SSF82866">
    <property type="entry name" value="Multidrug efflux transporter AcrB transmembrane domain"/>
    <property type="match status" value="1"/>
</dbReference>
<dbReference type="PANTHER" id="PTHR30081">
    <property type="entry name" value="PROTEIN-EXPORT MEMBRANE PROTEIN SEC"/>
    <property type="match status" value="1"/>
</dbReference>
<evidence type="ECO:0000256" key="12">
    <source>
        <dbReference type="HAMAP-Rule" id="MF_01464"/>
    </source>
</evidence>
<dbReference type="GO" id="GO:0043952">
    <property type="term" value="P:protein transport by the Sec complex"/>
    <property type="evidence" value="ECO:0007669"/>
    <property type="project" value="UniProtKB-UniRule"/>
</dbReference>
<gene>
    <name evidence="12" type="primary">secF</name>
    <name evidence="14" type="ORF">SAMN04488692_10472</name>
</gene>
<dbReference type="HAMAP" id="MF_01464_B">
    <property type="entry name" value="SecF_B"/>
    <property type="match status" value="1"/>
</dbReference>
<comment type="function">
    <text evidence="9 12">Part of the Sec protein translocase complex. Interacts with the SecYEG preprotein conducting channel. SecDF uses the proton motive force (PMF) to complete protein translocation after the ATP-dependent function of SecA.</text>
</comment>
<accession>A0A1G9JRV7</accession>
<evidence type="ECO:0000256" key="2">
    <source>
        <dbReference type="ARBA" id="ARBA00022448"/>
    </source>
</evidence>
<feature type="domain" description="Protein export membrane protein SecD/SecF C-terminal" evidence="13">
    <location>
        <begin position="110"/>
        <end position="290"/>
    </location>
</feature>